<reference evidence="1" key="1">
    <citation type="journal article" date="2024" name="Gigascience">
        <title>Chromosome-level genome of the poultry shaft louse Menopon gallinae provides insight into the host-switching and adaptive evolution of parasitic lice.</title>
        <authorList>
            <person name="Xu Y."/>
            <person name="Ma L."/>
            <person name="Liu S."/>
            <person name="Liang Y."/>
            <person name="Liu Q."/>
            <person name="He Z."/>
            <person name="Tian L."/>
            <person name="Duan Y."/>
            <person name="Cai W."/>
            <person name="Li H."/>
            <person name="Song F."/>
        </authorList>
    </citation>
    <scope>NUCLEOTIDE SEQUENCE</scope>
    <source>
        <strain evidence="1">Cailab_2023a</strain>
    </source>
</reference>
<name>A0AAW2HI21_9NEOP</name>
<protein>
    <submittedName>
        <fullName evidence="1">Uncharacterized protein</fullName>
    </submittedName>
</protein>
<dbReference type="AlphaFoldDB" id="A0AAW2HI21"/>
<dbReference type="EMBL" id="JARGDH010000004">
    <property type="protein sequence ID" value="KAL0269528.1"/>
    <property type="molecule type" value="Genomic_DNA"/>
</dbReference>
<accession>A0AAW2HI21</accession>
<proteinExistence type="predicted"/>
<organism evidence="1">
    <name type="scientific">Menopon gallinae</name>
    <name type="common">poultry shaft louse</name>
    <dbReference type="NCBI Taxonomy" id="328185"/>
    <lineage>
        <taxon>Eukaryota</taxon>
        <taxon>Metazoa</taxon>
        <taxon>Ecdysozoa</taxon>
        <taxon>Arthropoda</taxon>
        <taxon>Hexapoda</taxon>
        <taxon>Insecta</taxon>
        <taxon>Pterygota</taxon>
        <taxon>Neoptera</taxon>
        <taxon>Paraneoptera</taxon>
        <taxon>Psocodea</taxon>
        <taxon>Troctomorpha</taxon>
        <taxon>Phthiraptera</taxon>
        <taxon>Amblycera</taxon>
        <taxon>Menoponidae</taxon>
        <taxon>Menopon</taxon>
    </lineage>
</organism>
<evidence type="ECO:0000313" key="1">
    <source>
        <dbReference type="EMBL" id="KAL0269528.1"/>
    </source>
</evidence>
<comment type="caution">
    <text evidence="1">The sequence shown here is derived from an EMBL/GenBank/DDBJ whole genome shotgun (WGS) entry which is preliminary data.</text>
</comment>
<sequence>MKTDLRSETVMAASLRVTHWERNSRENACHVTEMSMSAHAQTFKTVFNCLHSAFCCFVEMFTLWIININVTMADSLRIQTSKAYS</sequence>
<gene>
    <name evidence="1" type="ORF">PYX00_007231</name>
</gene>